<comment type="caution">
    <text evidence="3">The sequence shown here is derived from an EMBL/GenBank/DDBJ whole genome shotgun (WGS) entry which is preliminary data.</text>
</comment>
<feature type="domain" description="Hydantoinase B/oxoprolinase" evidence="2">
    <location>
        <begin position="11"/>
        <end position="520"/>
    </location>
</feature>
<dbReference type="EMBL" id="JAMSLR010000008">
    <property type="protein sequence ID" value="MCM8749875.1"/>
    <property type="molecule type" value="Genomic_DNA"/>
</dbReference>
<dbReference type="RefSeq" id="WP_284057657.1">
    <property type="nucleotide sequence ID" value="NZ_JAMSLR010000008.1"/>
</dbReference>
<keyword evidence="4" id="KW-1185">Reference proteome</keyword>
<dbReference type="AlphaFoldDB" id="A0AA41WGC2"/>
<feature type="region of interest" description="Disordered" evidence="1">
    <location>
        <begin position="511"/>
        <end position="530"/>
    </location>
</feature>
<dbReference type="GO" id="GO:0017168">
    <property type="term" value="F:5-oxoprolinase (ATP-hydrolyzing) activity"/>
    <property type="evidence" value="ECO:0007669"/>
    <property type="project" value="TreeGrafter"/>
</dbReference>
<accession>A0AA41WGC2</accession>
<protein>
    <submittedName>
        <fullName evidence="3">Hydantoinase B/oxoprolinase family protein</fullName>
    </submittedName>
</protein>
<dbReference type="GO" id="GO:0005829">
    <property type="term" value="C:cytosol"/>
    <property type="evidence" value="ECO:0007669"/>
    <property type="project" value="TreeGrafter"/>
</dbReference>
<evidence type="ECO:0000259" key="2">
    <source>
        <dbReference type="Pfam" id="PF02538"/>
    </source>
</evidence>
<organism evidence="3 4">
    <name type="scientific">Thermalbibacter longus</name>
    <dbReference type="NCBI Taxonomy" id="2951981"/>
    <lineage>
        <taxon>Bacteria</taxon>
        <taxon>Pseudomonadati</taxon>
        <taxon>Thermomicrobiota</taxon>
        <taxon>Thermomicrobia</taxon>
        <taxon>Thermomicrobiales</taxon>
        <taxon>Thermomicrobiaceae</taxon>
        <taxon>Thermalbibacter</taxon>
    </lineage>
</organism>
<evidence type="ECO:0000313" key="4">
    <source>
        <dbReference type="Proteomes" id="UP001165306"/>
    </source>
</evidence>
<dbReference type="Proteomes" id="UP001165306">
    <property type="component" value="Unassembled WGS sequence"/>
</dbReference>
<sequence length="553" mass="60269">MNAVSQARNLDPITVEIIGSAFSSIVEEMGMALIRASYSTNIKERRDCSTILFDAQGRTLAQAEHIPIHLGSLMGIVEEVLRRHPIETLDPGDMFIGNDAYTGGGTHLPDIVVLSPIFAQGRVVAFAANLSHHADFVDRGHEHIFQEGLRIPPVKIFDRGVLCEDILEFILLNCQVPHERLGDLRAQFAANRLGVRRFQALCAKYGVETVRAASDALLDYAERQTRRGIKQIPDGRYAFEDRFDNEELGDEELTLRVTVEVRGDELFLDFRDNPAQVRAGLNMVWTALLATCYYAVKIVVDPTILPNAGMYRPIHVEATPGTIVNCSPPAAINGRTQTCQRVVDLILGALAQAVPERVIAACTGSNTSITFSGVDPRTGRYYSYLETIGGGFGARATKDGLDGVQTHVTNTSNLPVESLEVEYPLLVERYELVPDSGGPGTWRGGLAIRRDIRVLDHVAAFRGSTSRRLSPPWGLFGGWPGGKAIITVDGQPLGASGRALLQPGQVVSVVTGGAGGYGDPRERDRELVRRDLEDGKISLDQARRAYGYDPSAG</sequence>
<feature type="compositionally biased region" description="Basic and acidic residues" evidence="1">
    <location>
        <begin position="519"/>
        <end position="530"/>
    </location>
</feature>
<evidence type="ECO:0000256" key="1">
    <source>
        <dbReference type="SAM" id="MobiDB-lite"/>
    </source>
</evidence>
<dbReference type="PANTHER" id="PTHR11365">
    <property type="entry name" value="5-OXOPROLINASE RELATED"/>
    <property type="match status" value="1"/>
</dbReference>
<dbReference type="InterPro" id="IPR003692">
    <property type="entry name" value="Hydantoinase_B"/>
</dbReference>
<gene>
    <name evidence="3" type="ORF">NET02_12015</name>
</gene>
<evidence type="ECO:0000313" key="3">
    <source>
        <dbReference type="EMBL" id="MCM8749875.1"/>
    </source>
</evidence>
<reference evidence="3" key="1">
    <citation type="submission" date="2022-06" db="EMBL/GenBank/DDBJ databases">
        <title>CFH 74404 Thermomicrobiaceae sp.</title>
        <authorList>
            <person name="Ming H."/>
            <person name="Li W.-J."/>
            <person name="Zhao Z."/>
        </authorList>
    </citation>
    <scope>NUCLEOTIDE SEQUENCE</scope>
    <source>
        <strain evidence="3">CFH 74404</strain>
    </source>
</reference>
<dbReference type="InterPro" id="IPR045079">
    <property type="entry name" value="Oxoprolinase-like"/>
</dbReference>
<dbReference type="PANTHER" id="PTHR11365:SF23">
    <property type="entry name" value="HYPOTHETICAL 5-OXOPROLINASE (EUROFUNG)-RELATED"/>
    <property type="match status" value="1"/>
</dbReference>
<dbReference type="GO" id="GO:0006749">
    <property type="term" value="P:glutathione metabolic process"/>
    <property type="evidence" value="ECO:0007669"/>
    <property type="project" value="TreeGrafter"/>
</dbReference>
<proteinExistence type="predicted"/>
<name>A0AA41WGC2_9BACT</name>
<dbReference type="Pfam" id="PF02538">
    <property type="entry name" value="Hydantoinase_B"/>
    <property type="match status" value="1"/>
</dbReference>